<reference evidence="12 13" key="1">
    <citation type="submission" date="2024-03" db="EMBL/GenBank/DDBJ databases">
        <title>Novel species of the genus Variovorax.</title>
        <authorList>
            <person name="Liu Q."/>
            <person name="Xin Y.-H."/>
        </authorList>
    </citation>
    <scope>NUCLEOTIDE SEQUENCE [LARGE SCALE GENOMIC DNA]</scope>
    <source>
        <strain evidence="12 13">KACC 18501</strain>
    </source>
</reference>
<comment type="catalytic activity">
    <reaction evidence="1 10">
        <text>(2R,3S)-3-isopropylmalate = (2S)-2-isopropylmalate</text>
        <dbReference type="Rhea" id="RHEA:32287"/>
        <dbReference type="ChEBI" id="CHEBI:1178"/>
        <dbReference type="ChEBI" id="CHEBI:35121"/>
        <dbReference type="EC" id="4.2.1.33"/>
    </reaction>
</comment>
<dbReference type="PANTHER" id="PTHR43345">
    <property type="entry name" value="3-ISOPROPYLMALATE DEHYDRATASE SMALL SUBUNIT 2-RELATED-RELATED"/>
    <property type="match status" value="1"/>
</dbReference>
<evidence type="ECO:0000256" key="5">
    <source>
        <dbReference type="ARBA" id="ARBA00011271"/>
    </source>
</evidence>
<evidence type="ECO:0000259" key="11">
    <source>
        <dbReference type="Pfam" id="PF00694"/>
    </source>
</evidence>
<dbReference type="SUPFAM" id="SSF52016">
    <property type="entry name" value="LeuD/IlvD-like"/>
    <property type="match status" value="1"/>
</dbReference>
<evidence type="ECO:0000256" key="8">
    <source>
        <dbReference type="ARBA" id="ARBA00023239"/>
    </source>
</evidence>
<dbReference type="CDD" id="cd01577">
    <property type="entry name" value="IPMI_Swivel"/>
    <property type="match status" value="1"/>
</dbReference>
<keyword evidence="8 10" id="KW-0456">Lyase</keyword>
<evidence type="ECO:0000256" key="4">
    <source>
        <dbReference type="ARBA" id="ARBA00009845"/>
    </source>
</evidence>
<evidence type="ECO:0000256" key="2">
    <source>
        <dbReference type="ARBA" id="ARBA00002695"/>
    </source>
</evidence>
<dbReference type="NCBIfam" id="NF002458">
    <property type="entry name" value="PRK01641.1"/>
    <property type="match status" value="1"/>
</dbReference>
<evidence type="ECO:0000256" key="6">
    <source>
        <dbReference type="ARBA" id="ARBA00022430"/>
    </source>
</evidence>
<dbReference type="EC" id="4.2.1.33" evidence="10"/>
<dbReference type="PANTHER" id="PTHR43345:SF5">
    <property type="entry name" value="3-ISOPROPYLMALATE DEHYDRATASE SMALL SUBUNIT"/>
    <property type="match status" value="1"/>
</dbReference>
<accession>A0ABU8VZA4</accession>
<keyword evidence="7 10" id="KW-0028">Amino-acid biosynthesis</keyword>
<comment type="pathway">
    <text evidence="3 10">Amino-acid biosynthesis; L-leucine biosynthesis; L-leucine from 3-methyl-2-oxobutanoate: step 2/4.</text>
</comment>
<dbReference type="Pfam" id="PF00694">
    <property type="entry name" value="Aconitase_C"/>
    <property type="match status" value="1"/>
</dbReference>
<comment type="function">
    <text evidence="2 10">Catalyzes the isomerization between 2-isopropylmalate and 3-isopropylmalate, via the formation of 2-isopropylmaleate.</text>
</comment>
<evidence type="ECO:0000256" key="9">
    <source>
        <dbReference type="ARBA" id="ARBA00023304"/>
    </source>
</evidence>
<comment type="similarity">
    <text evidence="4 10">Belongs to the LeuD family. LeuD type 1 subfamily.</text>
</comment>
<keyword evidence="6 10" id="KW-0432">Leucine biosynthesis</keyword>
<evidence type="ECO:0000256" key="1">
    <source>
        <dbReference type="ARBA" id="ARBA00000491"/>
    </source>
</evidence>
<feature type="domain" description="Aconitase A/isopropylmalate dehydratase small subunit swivel" evidence="11">
    <location>
        <begin position="1"/>
        <end position="123"/>
    </location>
</feature>
<dbReference type="GO" id="GO:0003861">
    <property type="term" value="F:3-isopropylmalate dehydratase activity"/>
    <property type="evidence" value="ECO:0007669"/>
    <property type="project" value="UniProtKB-EC"/>
</dbReference>
<evidence type="ECO:0000256" key="10">
    <source>
        <dbReference type="HAMAP-Rule" id="MF_01031"/>
    </source>
</evidence>
<dbReference type="HAMAP" id="MF_01031">
    <property type="entry name" value="LeuD_type1"/>
    <property type="match status" value="1"/>
</dbReference>
<gene>
    <name evidence="10 12" type="primary">leuD</name>
    <name evidence="12" type="ORF">WKW80_14095</name>
</gene>
<sequence>MEAFTRLDAVAVPLARSNVDTDQIVPALYLQKPRSDNFGDYLFHDVRRDTHGMRRIDFVLNDPAYVQARILVAGHNFGCGSSREHAVWALHDGGFRVVIAPSFGDIFHGNALKNGLLPIRLPEAVVLEMLADLLAAPGTHLQVDLRAQTVTGPRGHAEPFSIDPFPRHCLLEGLDEIDYTLAQRASIEAFEQAHEAGQALCR</sequence>
<dbReference type="NCBIfam" id="TIGR00171">
    <property type="entry name" value="leuD"/>
    <property type="match status" value="1"/>
</dbReference>
<organism evidence="12 13">
    <name type="scientific">Variovorax humicola</name>
    <dbReference type="NCBI Taxonomy" id="1769758"/>
    <lineage>
        <taxon>Bacteria</taxon>
        <taxon>Pseudomonadati</taxon>
        <taxon>Pseudomonadota</taxon>
        <taxon>Betaproteobacteria</taxon>
        <taxon>Burkholderiales</taxon>
        <taxon>Comamonadaceae</taxon>
        <taxon>Variovorax</taxon>
    </lineage>
</organism>
<dbReference type="EMBL" id="JBBKZV010000007">
    <property type="protein sequence ID" value="MEJ8823154.1"/>
    <property type="molecule type" value="Genomic_DNA"/>
</dbReference>
<keyword evidence="9 10" id="KW-0100">Branched-chain amino acid biosynthesis</keyword>
<protein>
    <recommendedName>
        <fullName evidence="10">3-isopropylmalate dehydratase small subunit</fullName>
        <ecNumber evidence="10">4.2.1.33</ecNumber>
    </recommendedName>
    <alternativeName>
        <fullName evidence="10">Alpha-IPM isomerase</fullName>
        <shortName evidence="10">IPMI</shortName>
    </alternativeName>
    <alternativeName>
        <fullName evidence="10">Isopropylmalate isomerase</fullName>
    </alternativeName>
</protein>
<dbReference type="InterPro" id="IPR050075">
    <property type="entry name" value="LeuD"/>
</dbReference>
<evidence type="ECO:0000256" key="3">
    <source>
        <dbReference type="ARBA" id="ARBA00004729"/>
    </source>
</evidence>
<proteinExistence type="inferred from homology"/>
<evidence type="ECO:0000313" key="13">
    <source>
        <dbReference type="Proteomes" id="UP001363010"/>
    </source>
</evidence>
<dbReference type="Proteomes" id="UP001363010">
    <property type="component" value="Unassembled WGS sequence"/>
</dbReference>
<dbReference type="InterPro" id="IPR004431">
    <property type="entry name" value="3-IsopropMal_deHydase_ssu"/>
</dbReference>
<dbReference type="Gene3D" id="3.20.19.10">
    <property type="entry name" value="Aconitase, domain 4"/>
    <property type="match status" value="1"/>
</dbReference>
<evidence type="ECO:0000256" key="7">
    <source>
        <dbReference type="ARBA" id="ARBA00022605"/>
    </source>
</evidence>
<comment type="caution">
    <text evidence="12">The sequence shown here is derived from an EMBL/GenBank/DDBJ whole genome shotgun (WGS) entry which is preliminary data.</text>
</comment>
<dbReference type="RefSeq" id="WP_340364197.1">
    <property type="nucleotide sequence ID" value="NZ_JBBKZV010000007.1"/>
</dbReference>
<dbReference type="InterPro" id="IPR033940">
    <property type="entry name" value="IPMI_Swivel"/>
</dbReference>
<name>A0ABU8VZA4_9BURK</name>
<evidence type="ECO:0000313" key="12">
    <source>
        <dbReference type="EMBL" id="MEJ8823154.1"/>
    </source>
</evidence>
<dbReference type="InterPro" id="IPR015928">
    <property type="entry name" value="Aconitase/3IPM_dehydase_swvl"/>
</dbReference>
<comment type="subunit">
    <text evidence="5 10">Heterodimer of LeuC and LeuD.</text>
</comment>
<dbReference type="InterPro" id="IPR000573">
    <property type="entry name" value="AconitaseA/IPMdHydase_ssu_swvl"/>
</dbReference>
<keyword evidence="13" id="KW-1185">Reference proteome</keyword>